<comment type="caution">
    <text evidence="1">The sequence shown here is derived from an EMBL/GenBank/DDBJ whole genome shotgun (WGS) entry which is preliminary data.</text>
</comment>
<accession>A0A137RMG5</accession>
<evidence type="ECO:0000313" key="2">
    <source>
        <dbReference type="Proteomes" id="UP000070138"/>
    </source>
</evidence>
<dbReference type="OrthoDB" id="982433at2"/>
<dbReference type="PROSITE" id="PS51257">
    <property type="entry name" value="PROKAR_LIPOPROTEIN"/>
    <property type="match status" value="1"/>
</dbReference>
<dbReference type="InterPro" id="IPR045444">
    <property type="entry name" value="DUF6503"/>
</dbReference>
<dbReference type="EMBL" id="JRWG01000001">
    <property type="protein sequence ID" value="KXO01367.1"/>
    <property type="molecule type" value="Genomic_DNA"/>
</dbReference>
<name>A0A137RMG5_9FLAO</name>
<reference evidence="2" key="1">
    <citation type="submission" date="2014-10" db="EMBL/GenBank/DDBJ databases">
        <title>Genome sequencing of Vitellibacter sp. D-24.</title>
        <authorList>
            <person name="Thevarajoo S."/>
            <person name="Selvaratnam C."/>
            <person name="Goh K.M."/>
            <person name="Chong C.S."/>
        </authorList>
    </citation>
    <scope>NUCLEOTIDE SEQUENCE [LARGE SCALE GENOMIC DNA]</scope>
    <source>
        <strain evidence="2">D-24</strain>
    </source>
</reference>
<reference evidence="1 2" key="2">
    <citation type="journal article" date="2016" name="Int. J. Syst. Evol. Microbiol.">
        <title>Vitellibacter aquimaris sp. nov., a marine bacterium isolated from seawater.</title>
        <authorList>
            <person name="Thevarajoo S."/>
            <person name="Selvaratnam C."/>
            <person name="Goh K.M."/>
            <person name="Hong K.W."/>
            <person name="Chan X.Y."/>
            <person name="Chan K.G."/>
            <person name="Chong C.S."/>
        </authorList>
    </citation>
    <scope>NUCLEOTIDE SEQUENCE [LARGE SCALE GENOMIC DNA]</scope>
    <source>
        <strain evidence="1 2">D-24</strain>
    </source>
</reference>
<sequence>MKFLLLIGILIISYSCKQEEKQLTAQQIIDKTIENAGGAKYKAATIQFTFRDVKYSSQRENGNYELTRTSTDSLGETRDVLTNLGFERYANGSKLILHDSTATKYANSVNSVHYFVQLPHGLNDPAVNKELVGEAEIDDKKYYEVKVTFAKEGGGTDHEDEYMYWIAKEGFTVDYLAYKFYTGKGGIRFRKAYNPRMVNGIRFVDYENYKLEPWEAVDLQNVDELFKTGKLELLSKIETEAISVSFLK</sequence>
<evidence type="ECO:0000313" key="1">
    <source>
        <dbReference type="EMBL" id="KXO01367.1"/>
    </source>
</evidence>
<gene>
    <name evidence="1" type="ORF">LS48_02610</name>
</gene>
<dbReference type="PATRIC" id="fig|1548749.3.peg.558"/>
<keyword evidence="2" id="KW-1185">Reference proteome</keyword>
<dbReference type="AlphaFoldDB" id="A0A137RMG5"/>
<organism evidence="1 2">
    <name type="scientific">Aequorivita aquimaris</name>
    <dbReference type="NCBI Taxonomy" id="1548749"/>
    <lineage>
        <taxon>Bacteria</taxon>
        <taxon>Pseudomonadati</taxon>
        <taxon>Bacteroidota</taxon>
        <taxon>Flavobacteriia</taxon>
        <taxon>Flavobacteriales</taxon>
        <taxon>Flavobacteriaceae</taxon>
        <taxon>Aequorivita</taxon>
    </lineage>
</organism>
<protein>
    <submittedName>
        <fullName evidence="1">Deoxyribose-phosphate aldolase</fullName>
    </submittedName>
</protein>
<dbReference type="RefSeq" id="WP_062619658.1">
    <property type="nucleotide sequence ID" value="NZ_JRWG01000001.1"/>
</dbReference>
<dbReference type="STRING" id="1548749.LS48_02610"/>
<proteinExistence type="predicted"/>
<dbReference type="Pfam" id="PF20113">
    <property type="entry name" value="DUF6503"/>
    <property type="match status" value="1"/>
</dbReference>
<dbReference type="Proteomes" id="UP000070138">
    <property type="component" value="Unassembled WGS sequence"/>
</dbReference>